<dbReference type="InParanoid" id="M3Y264"/>
<sequence>DAQSHARSEPAVLTPAHSLAACVALAGRGAEKQQTGSSSSRRRPAGPLPQRNWTASVASQNDCTTAAAAGLALSPSLAHPQPRSAGSFEGRTPGPVPQTQSLRIDDDPCFGNCGFEEALI</sequence>
<dbReference type="Ensembl" id="ENSMPUT00000005505.1">
    <property type="protein sequence ID" value="ENSMPUP00000005415.1"/>
    <property type="gene ID" value="ENSMPUG00000005455.1"/>
</dbReference>
<proteinExistence type="predicted"/>
<reference evidence="2" key="1">
    <citation type="submission" date="2024-06" db="UniProtKB">
        <authorList>
            <consortium name="Ensembl"/>
        </authorList>
    </citation>
    <scope>IDENTIFICATION</scope>
</reference>
<name>M3Y264_MUSPF</name>
<feature type="region of interest" description="Disordered" evidence="1">
    <location>
        <begin position="73"/>
        <end position="103"/>
    </location>
</feature>
<evidence type="ECO:0000256" key="1">
    <source>
        <dbReference type="SAM" id="MobiDB-lite"/>
    </source>
</evidence>
<organism evidence="2">
    <name type="scientific">Mustela putorius furo</name>
    <name type="common">European domestic ferret</name>
    <name type="synonym">Mustela furo</name>
    <dbReference type="NCBI Taxonomy" id="9669"/>
    <lineage>
        <taxon>Eukaryota</taxon>
        <taxon>Metazoa</taxon>
        <taxon>Chordata</taxon>
        <taxon>Craniata</taxon>
        <taxon>Vertebrata</taxon>
        <taxon>Euteleostomi</taxon>
        <taxon>Mammalia</taxon>
        <taxon>Eutheria</taxon>
        <taxon>Laurasiatheria</taxon>
        <taxon>Carnivora</taxon>
        <taxon>Caniformia</taxon>
        <taxon>Musteloidea</taxon>
        <taxon>Mustelidae</taxon>
        <taxon>Mustelinae</taxon>
        <taxon>Mustela</taxon>
    </lineage>
</organism>
<dbReference type="AlphaFoldDB" id="M3Y264"/>
<dbReference type="EMBL" id="AEYP01026883">
    <property type="status" value="NOT_ANNOTATED_CDS"/>
    <property type="molecule type" value="Genomic_DNA"/>
</dbReference>
<dbReference type="EMBL" id="AEYP01026881">
    <property type="status" value="NOT_ANNOTATED_CDS"/>
    <property type="molecule type" value="Genomic_DNA"/>
</dbReference>
<dbReference type="HOGENOM" id="CLU_2055073_0_0_1"/>
<accession>M3Y264</accession>
<dbReference type="EMBL" id="AEYP01026882">
    <property type="status" value="NOT_ANNOTATED_CDS"/>
    <property type="molecule type" value="Genomic_DNA"/>
</dbReference>
<feature type="region of interest" description="Disordered" evidence="1">
    <location>
        <begin position="27"/>
        <end position="57"/>
    </location>
</feature>
<evidence type="ECO:0000313" key="2">
    <source>
        <dbReference type="Ensembl" id="ENSMPUP00000005415.1"/>
    </source>
</evidence>
<protein>
    <submittedName>
        <fullName evidence="2">Uncharacterized protein</fullName>
    </submittedName>
</protein>